<dbReference type="Pfam" id="PF00083">
    <property type="entry name" value="Sugar_tr"/>
    <property type="match status" value="1"/>
</dbReference>
<dbReference type="PANTHER" id="PTHR43045:SF2">
    <property type="entry name" value="INNER MEMBRANE METABOLITE TRANSPORT PROTEIN YHJE"/>
    <property type="match status" value="1"/>
</dbReference>
<feature type="transmembrane region" description="Helical" evidence="11">
    <location>
        <begin position="403"/>
        <end position="421"/>
    </location>
</feature>
<dbReference type="Pfam" id="PF07690">
    <property type="entry name" value="MFS_1"/>
    <property type="match status" value="1"/>
</dbReference>
<dbReference type="SUPFAM" id="SSF103473">
    <property type="entry name" value="MFS general substrate transporter"/>
    <property type="match status" value="1"/>
</dbReference>
<accession>A0A366IG81</accession>
<evidence type="ECO:0000313" key="14">
    <source>
        <dbReference type="Proteomes" id="UP000253509"/>
    </source>
</evidence>
<keyword evidence="4" id="KW-1003">Cell membrane</keyword>
<organism evidence="13 14">
    <name type="scientific">Brevibacterium celere</name>
    <dbReference type="NCBI Taxonomy" id="225845"/>
    <lineage>
        <taxon>Bacteria</taxon>
        <taxon>Bacillati</taxon>
        <taxon>Actinomycetota</taxon>
        <taxon>Actinomycetes</taxon>
        <taxon>Micrococcales</taxon>
        <taxon>Brevibacteriaceae</taxon>
        <taxon>Brevibacterium</taxon>
    </lineage>
</organism>
<evidence type="ECO:0000256" key="7">
    <source>
        <dbReference type="ARBA" id="ARBA00022989"/>
    </source>
</evidence>
<keyword evidence="8 11" id="KW-0472">Membrane</keyword>
<dbReference type="FunFam" id="1.20.1250.20:FF:000001">
    <property type="entry name" value="Dicarboxylate MFS transporter"/>
    <property type="match status" value="1"/>
</dbReference>
<evidence type="ECO:0000256" key="6">
    <source>
        <dbReference type="ARBA" id="ARBA00022847"/>
    </source>
</evidence>
<keyword evidence="5 11" id="KW-0812">Transmembrane</keyword>
<feature type="transmembrane region" description="Helical" evidence="11">
    <location>
        <begin position="191"/>
        <end position="210"/>
    </location>
</feature>
<feature type="transmembrane region" description="Helical" evidence="11">
    <location>
        <begin position="154"/>
        <end position="179"/>
    </location>
</feature>
<dbReference type="CDD" id="cd17369">
    <property type="entry name" value="MFS_ShiA_like"/>
    <property type="match status" value="1"/>
</dbReference>
<feature type="transmembrane region" description="Helical" evidence="11">
    <location>
        <begin position="88"/>
        <end position="112"/>
    </location>
</feature>
<reference evidence="13 14" key="1">
    <citation type="submission" date="2018-06" db="EMBL/GenBank/DDBJ databases">
        <title>Freshwater and sediment microbial communities from various areas in North America, analyzing microbe dynamics in response to fracking.</title>
        <authorList>
            <person name="Lamendella R."/>
        </authorList>
    </citation>
    <scope>NUCLEOTIDE SEQUENCE [LARGE SCALE GENOMIC DNA]</scope>
    <source>
        <strain evidence="13 14">3b_TX</strain>
    </source>
</reference>
<feature type="transmembrane region" description="Helical" evidence="11">
    <location>
        <begin position="276"/>
        <end position="295"/>
    </location>
</feature>
<keyword evidence="14" id="KW-1185">Reference proteome</keyword>
<gene>
    <name evidence="13" type="ORF">DFO65_10821</name>
</gene>
<name>A0A366IG81_9MICO</name>
<dbReference type="PROSITE" id="PS50850">
    <property type="entry name" value="MFS"/>
    <property type="match status" value="1"/>
</dbReference>
<comment type="subcellular location">
    <subcellularLocation>
        <location evidence="1">Cell membrane</location>
        <topology evidence="1">Multi-pass membrane protein</topology>
    </subcellularLocation>
</comment>
<dbReference type="RefSeq" id="WP_220151315.1">
    <property type="nucleotide sequence ID" value="NZ_QNSB01000008.1"/>
</dbReference>
<evidence type="ECO:0000256" key="10">
    <source>
        <dbReference type="ARBA" id="ARBA00039918"/>
    </source>
</evidence>
<dbReference type="GO" id="GO:0015293">
    <property type="term" value="F:symporter activity"/>
    <property type="evidence" value="ECO:0007669"/>
    <property type="project" value="UniProtKB-KW"/>
</dbReference>
<dbReference type="GO" id="GO:0005886">
    <property type="term" value="C:plasma membrane"/>
    <property type="evidence" value="ECO:0007669"/>
    <property type="project" value="UniProtKB-SubCell"/>
</dbReference>
<dbReference type="InterPro" id="IPR011701">
    <property type="entry name" value="MFS"/>
</dbReference>
<dbReference type="EMBL" id="QNSB01000008">
    <property type="protein sequence ID" value="RBP70569.1"/>
    <property type="molecule type" value="Genomic_DNA"/>
</dbReference>
<evidence type="ECO:0000256" key="9">
    <source>
        <dbReference type="ARBA" id="ARBA00037295"/>
    </source>
</evidence>
<evidence type="ECO:0000256" key="1">
    <source>
        <dbReference type="ARBA" id="ARBA00004651"/>
    </source>
</evidence>
<dbReference type="Proteomes" id="UP000253509">
    <property type="component" value="Unassembled WGS sequence"/>
</dbReference>
<feature type="transmembrane region" description="Helical" evidence="11">
    <location>
        <begin position="53"/>
        <end position="76"/>
    </location>
</feature>
<comment type="function">
    <text evidence="9">May be a proton symporter involved in the uptake of osmolytes such as proline and glycine betaine.</text>
</comment>
<evidence type="ECO:0000259" key="12">
    <source>
        <dbReference type="PROSITE" id="PS50850"/>
    </source>
</evidence>
<keyword evidence="7 11" id="KW-1133">Transmembrane helix</keyword>
<evidence type="ECO:0000256" key="4">
    <source>
        <dbReference type="ARBA" id="ARBA00022475"/>
    </source>
</evidence>
<sequence>MSTTHQTPGQRQRRSIIGAFVGTSIEWYDFFLFGTAAALVFGDVFYPDLAPGAGLLASFATFWVGFLARPIGGLVFSHLGDKFGRKNTLIATLLIMGVSTTGIGLLPGFATIGMAAPILLIVLRATQGLAVGGEWGGAVVLATENASDKKRGLAGAWVQQGSPAGAILSTLAFMLVGLLPDEAFLSWGWRIPFLFSAVLVIIAFVIRSKVEESQEFTKVKEQGEVPKVPVAEAFTVAPLLIVCGVFASIVGIASAYFNNTFMLSWTTEILGMDRAVVLNLILLSAVVQFFWQPIAATIAERIGLQAVLIWGLVITGVGTPPFFMAIQSTNATFLGITIVINTIGATAYYAMLATALAESFPARIRYTGVSLAYQLCATIFGGSTPIIAQWLLNSTGNSPWAVMWFYIAQVVLTILGVIGLAKLRPKDVHAPSTEGTLE</sequence>
<evidence type="ECO:0000256" key="8">
    <source>
        <dbReference type="ARBA" id="ARBA00023136"/>
    </source>
</evidence>
<dbReference type="Gene3D" id="1.20.1250.20">
    <property type="entry name" value="MFS general substrate transporter like domains"/>
    <property type="match status" value="1"/>
</dbReference>
<protein>
    <recommendedName>
        <fullName evidence="10">Putative proline/betaine transporter</fullName>
    </recommendedName>
</protein>
<proteinExistence type="inferred from homology"/>
<feature type="domain" description="Major facilitator superfamily (MFS) profile" evidence="12">
    <location>
        <begin position="15"/>
        <end position="428"/>
    </location>
</feature>
<feature type="transmembrane region" description="Helical" evidence="11">
    <location>
        <begin position="332"/>
        <end position="357"/>
    </location>
</feature>
<evidence type="ECO:0000256" key="5">
    <source>
        <dbReference type="ARBA" id="ARBA00022692"/>
    </source>
</evidence>
<evidence type="ECO:0000256" key="3">
    <source>
        <dbReference type="ARBA" id="ARBA00022448"/>
    </source>
</evidence>
<evidence type="ECO:0000313" key="13">
    <source>
        <dbReference type="EMBL" id="RBP70569.1"/>
    </source>
</evidence>
<evidence type="ECO:0000256" key="2">
    <source>
        <dbReference type="ARBA" id="ARBA00008240"/>
    </source>
</evidence>
<keyword evidence="3" id="KW-0813">Transport</keyword>
<feature type="transmembrane region" description="Helical" evidence="11">
    <location>
        <begin position="16"/>
        <end position="41"/>
    </location>
</feature>
<dbReference type="InterPro" id="IPR005828">
    <property type="entry name" value="MFS_sugar_transport-like"/>
</dbReference>
<dbReference type="InterPro" id="IPR036259">
    <property type="entry name" value="MFS_trans_sf"/>
</dbReference>
<evidence type="ECO:0000256" key="11">
    <source>
        <dbReference type="SAM" id="Phobius"/>
    </source>
</evidence>
<dbReference type="PANTHER" id="PTHR43045">
    <property type="entry name" value="SHIKIMATE TRANSPORTER"/>
    <property type="match status" value="1"/>
</dbReference>
<feature type="transmembrane region" description="Helical" evidence="11">
    <location>
        <begin position="369"/>
        <end position="391"/>
    </location>
</feature>
<feature type="transmembrane region" description="Helical" evidence="11">
    <location>
        <begin position="307"/>
        <end position="326"/>
    </location>
</feature>
<keyword evidence="6" id="KW-0769">Symport</keyword>
<feature type="transmembrane region" description="Helical" evidence="11">
    <location>
        <begin position="230"/>
        <end position="256"/>
    </location>
</feature>
<comment type="similarity">
    <text evidence="2">Belongs to the major facilitator superfamily. Metabolite:H+ Symporter (MHS) family (TC 2.A.1.6) family.</text>
</comment>
<dbReference type="AlphaFoldDB" id="A0A366IG81"/>
<dbReference type="InterPro" id="IPR020846">
    <property type="entry name" value="MFS_dom"/>
</dbReference>
<keyword evidence="13" id="KW-0762">Sugar transport</keyword>
<comment type="caution">
    <text evidence="13">The sequence shown here is derived from an EMBL/GenBank/DDBJ whole genome shotgun (WGS) entry which is preliminary data.</text>
</comment>